<accession>A0A645BBU7</accession>
<dbReference type="EMBL" id="VSSQ01019117">
    <property type="protein sequence ID" value="MPM62915.1"/>
    <property type="molecule type" value="Genomic_DNA"/>
</dbReference>
<dbReference type="AlphaFoldDB" id="A0A645BBU7"/>
<name>A0A645BBU7_9ZZZZ</name>
<comment type="caution">
    <text evidence="1">The sequence shown here is derived from an EMBL/GenBank/DDBJ whole genome shotgun (WGS) entry which is preliminary data.</text>
</comment>
<protein>
    <submittedName>
        <fullName evidence="1">Uncharacterized protein</fullName>
    </submittedName>
</protein>
<sequence>MEQSQNETAQTIDKPNFPQIVGADFVTVRVINPIFLREDSSPTLRVGFQIHSNF</sequence>
<evidence type="ECO:0000313" key="1">
    <source>
        <dbReference type="EMBL" id="MPM62915.1"/>
    </source>
</evidence>
<proteinExistence type="predicted"/>
<gene>
    <name evidence="1" type="ORF">SDC9_109793</name>
</gene>
<organism evidence="1">
    <name type="scientific">bioreactor metagenome</name>
    <dbReference type="NCBI Taxonomy" id="1076179"/>
    <lineage>
        <taxon>unclassified sequences</taxon>
        <taxon>metagenomes</taxon>
        <taxon>ecological metagenomes</taxon>
    </lineage>
</organism>
<reference evidence="1" key="1">
    <citation type="submission" date="2019-08" db="EMBL/GenBank/DDBJ databases">
        <authorList>
            <person name="Kucharzyk K."/>
            <person name="Murdoch R.W."/>
            <person name="Higgins S."/>
            <person name="Loffler F."/>
        </authorList>
    </citation>
    <scope>NUCLEOTIDE SEQUENCE</scope>
</reference>